<reference evidence="1 2" key="1">
    <citation type="journal article" date="2018" name="Sci. Rep.">
        <title>Genomic signatures of local adaptation to the degree of environmental predictability in rotifers.</title>
        <authorList>
            <person name="Franch-Gras L."/>
            <person name="Hahn C."/>
            <person name="Garcia-Roger E.M."/>
            <person name="Carmona M.J."/>
            <person name="Serra M."/>
            <person name="Gomez A."/>
        </authorList>
    </citation>
    <scope>NUCLEOTIDE SEQUENCE [LARGE SCALE GENOMIC DNA]</scope>
    <source>
        <strain evidence="1">HYR1</strain>
    </source>
</reference>
<comment type="caution">
    <text evidence="1">The sequence shown here is derived from an EMBL/GenBank/DDBJ whole genome shotgun (WGS) entry which is preliminary data.</text>
</comment>
<proteinExistence type="predicted"/>
<keyword evidence="2" id="KW-1185">Reference proteome</keyword>
<protein>
    <submittedName>
        <fullName evidence="1">Uncharacterized protein</fullName>
    </submittedName>
</protein>
<evidence type="ECO:0000313" key="2">
    <source>
        <dbReference type="Proteomes" id="UP000276133"/>
    </source>
</evidence>
<sequence>MDICLNMLTLNGLGKNELFLLVVVVEWGRLSGLYSLMYWCVAVKCSWTMAELNSWISVMFRLWSSSSKRLYLRLSFRARFSSI</sequence>
<dbReference type="EMBL" id="REGN01003356">
    <property type="protein sequence ID" value="RNA23053.1"/>
    <property type="molecule type" value="Genomic_DNA"/>
</dbReference>
<evidence type="ECO:0000313" key="1">
    <source>
        <dbReference type="EMBL" id="RNA23053.1"/>
    </source>
</evidence>
<organism evidence="1 2">
    <name type="scientific">Brachionus plicatilis</name>
    <name type="common">Marine rotifer</name>
    <name type="synonym">Brachionus muelleri</name>
    <dbReference type="NCBI Taxonomy" id="10195"/>
    <lineage>
        <taxon>Eukaryota</taxon>
        <taxon>Metazoa</taxon>
        <taxon>Spiralia</taxon>
        <taxon>Gnathifera</taxon>
        <taxon>Rotifera</taxon>
        <taxon>Eurotatoria</taxon>
        <taxon>Monogononta</taxon>
        <taxon>Pseudotrocha</taxon>
        <taxon>Ploima</taxon>
        <taxon>Brachionidae</taxon>
        <taxon>Brachionus</taxon>
    </lineage>
</organism>
<dbReference type="AlphaFoldDB" id="A0A3M7RHL2"/>
<accession>A0A3M7RHL2</accession>
<dbReference type="Proteomes" id="UP000276133">
    <property type="component" value="Unassembled WGS sequence"/>
</dbReference>
<gene>
    <name evidence="1" type="ORF">BpHYR1_043373</name>
</gene>
<name>A0A3M7RHL2_BRAPC</name>